<feature type="domain" description="Flagellar M-ring N-terminal" evidence="12">
    <location>
        <begin position="52"/>
        <end position="226"/>
    </location>
</feature>
<evidence type="ECO:0000313" key="16">
    <source>
        <dbReference type="Proteomes" id="UP000430634"/>
    </source>
</evidence>
<evidence type="ECO:0000259" key="12">
    <source>
        <dbReference type="Pfam" id="PF01514"/>
    </source>
</evidence>
<dbReference type="InterPro" id="IPR045851">
    <property type="entry name" value="AMP-bd_C_sf"/>
</dbReference>
<evidence type="ECO:0000256" key="3">
    <source>
        <dbReference type="ARBA" id="ARBA00007971"/>
    </source>
</evidence>
<dbReference type="EMBL" id="BMKG01000037">
    <property type="protein sequence ID" value="GGC23429.1"/>
    <property type="molecule type" value="Genomic_DNA"/>
</dbReference>
<dbReference type="GO" id="GO:0009431">
    <property type="term" value="C:bacterial-type flagellum basal body, MS ring"/>
    <property type="evidence" value="ECO:0007669"/>
    <property type="project" value="InterPro"/>
</dbReference>
<evidence type="ECO:0000256" key="9">
    <source>
        <dbReference type="PIRNR" id="PIRNR004862"/>
    </source>
</evidence>
<evidence type="ECO:0000259" key="13">
    <source>
        <dbReference type="Pfam" id="PF08345"/>
    </source>
</evidence>
<evidence type="ECO:0000256" key="11">
    <source>
        <dbReference type="SAM" id="Phobius"/>
    </source>
</evidence>
<dbReference type="GO" id="GO:0003774">
    <property type="term" value="F:cytoskeletal motor activity"/>
    <property type="evidence" value="ECO:0007669"/>
    <property type="project" value="InterPro"/>
</dbReference>
<feature type="compositionally biased region" description="Low complexity" evidence="10">
    <location>
        <begin position="311"/>
        <end position="324"/>
    </location>
</feature>
<feature type="domain" description="Flagellar M-ring C-terminal" evidence="13">
    <location>
        <begin position="263"/>
        <end position="446"/>
    </location>
</feature>
<feature type="compositionally biased region" description="Polar residues" evidence="10">
    <location>
        <begin position="292"/>
        <end position="310"/>
    </location>
</feature>
<dbReference type="InterPro" id="IPR043427">
    <property type="entry name" value="YscJ/FliF"/>
</dbReference>
<keyword evidence="4" id="KW-1003">Cell membrane</keyword>
<keyword evidence="6 11" id="KW-1133">Transmembrane helix</keyword>
<dbReference type="AlphaFoldDB" id="A0A6I3T2X1"/>
<dbReference type="Proteomes" id="UP000430634">
    <property type="component" value="Unassembled WGS sequence"/>
</dbReference>
<dbReference type="InterPro" id="IPR000067">
    <property type="entry name" value="FlgMring_FliF"/>
</dbReference>
<evidence type="ECO:0000313" key="14">
    <source>
        <dbReference type="EMBL" id="GGC23429.1"/>
    </source>
</evidence>
<evidence type="ECO:0000256" key="6">
    <source>
        <dbReference type="ARBA" id="ARBA00022989"/>
    </source>
</evidence>
<sequence>MAAAAEQLDIDAPADTEGRVPFYKTPMGKNIIRGGAVAAILIAILVVWLWNKEPAYKVLFSNFSDRDGGAITAALDQMQVKYKFSEGGNAIMIPEDQVHDTRLRLASQGLPKGGNVGFELMENQKLGVSQFLEQVNYQRALEGEMAKSIESLGAVQSARVHLAMPKPSVFVREQQKPTASVILTLHPNRAIDPGQVSAVVHLVASSVPELQPANVTVVDQQGNLLSDQNKNSNTAIKSLDATQLKYVQELQNQVIKQVENIVKPIVGEGNVRAEAVADVDFSAIEQAAESYKPNSSPAPSAIRSQQSTETNGNANANPNGVPGALSNQPPGVATAPLETAPPGTAPAPGIVPAGGAAVAGAPMHKESTTNYEVDKTVRYEQKAIAGLKRMTVGVVVNYRRIVGADGKVTVRPLTADELAKINSLVREAMGYNQDRGDSVSVANAPFDGVDKAAEPTLDWWRDPANLPMAKELAKFLITALILLYILMRVVRPMMRPVFKKIDEINAPEPEPEEEIIEEPAGPTEEEIFAQQMAEMEESTARTYRDNLALAKKLAAEDPRIVANVIKAWIGAND</sequence>
<keyword evidence="15" id="KW-0282">Flagellum</keyword>
<keyword evidence="7 11" id="KW-0472">Membrane</keyword>
<dbReference type="Pfam" id="PF01514">
    <property type="entry name" value="YscJ_FliF"/>
    <property type="match status" value="1"/>
</dbReference>
<gene>
    <name evidence="15" type="primary">fliF</name>
    <name evidence="14" type="ORF">GCM10011572_51160</name>
    <name evidence="15" type="ORF">GM672_24305</name>
</gene>
<feature type="transmembrane region" description="Helical" evidence="11">
    <location>
        <begin position="472"/>
        <end position="490"/>
    </location>
</feature>
<evidence type="ECO:0000256" key="2">
    <source>
        <dbReference type="ARBA" id="ARBA00004651"/>
    </source>
</evidence>
<evidence type="ECO:0000256" key="4">
    <source>
        <dbReference type="ARBA" id="ARBA00022475"/>
    </source>
</evidence>
<evidence type="ECO:0000256" key="1">
    <source>
        <dbReference type="ARBA" id="ARBA00004117"/>
    </source>
</evidence>
<evidence type="ECO:0000313" key="15">
    <source>
        <dbReference type="EMBL" id="MTV55853.1"/>
    </source>
</evidence>
<dbReference type="PIRSF" id="PIRSF004862">
    <property type="entry name" value="FliF"/>
    <property type="match status" value="1"/>
</dbReference>
<reference evidence="14" key="4">
    <citation type="submission" date="2024-05" db="EMBL/GenBank/DDBJ databases">
        <authorList>
            <person name="Sun Q."/>
            <person name="Zhou Y."/>
        </authorList>
    </citation>
    <scope>NUCLEOTIDE SEQUENCE</scope>
    <source>
        <strain evidence="14">CGMCC 1.15931</strain>
    </source>
</reference>
<evidence type="ECO:0000313" key="17">
    <source>
        <dbReference type="Proteomes" id="UP000622638"/>
    </source>
</evidence>
<dbReference type="Gene3D" id="3.30.300.30">
    <property type="match status" value="1"/>
</dbReference>
<dbReference type="GO" id="GO:0005886">
    <property type="term" value="C:plasma membrane"/>
    <property type="evidence" value="ECO:0007669"/>
    <property type="project" value="UniProtKB-SubCell"/>
</dbReference>
<keyword evidence="5 11" id="KW-0812">Transmembrane</keyword>
<evidence type="ECO:0000256" key="5">
    <source>
        <dbReference type="ARBA" id="ARBA00022692"/>
    </source>
</evidence>
<keyword evidence="15" id="KW-0969">Cilium</keyword>
<evidence type="ECO:0000256" key="7">
    <source>
        <dbReference type="ARBA" id="ARBA00023136"/>
    </source>
</evidence>
<dbReference type="EMBL" id="WNKZ01000109">
    <property type="protein sequence ID" value="MTV55853.1"/>
    <property type="molecule type" value="Genomic_DNA"/>
</dbReference>
<comment type="similarity">
    <text evidence="3 9">Belongs to the FliF family.</text>
</comment>
<comment type="subcellular location">
    <subcellularLocation>
        <location evidence="1 9">Bacterial flagellum basal body</location>
    </subcellularLocation>
    <subcellularLocation>
        <location evidence="2">Cell membrane</location>
        <topology evidence="2">Multi-pass membrane protein</topology>
    </subcellularLocation>
</comment>
<feature type="region of interest" description="Disordered" evidence="10">
    <location>
        <begin position="289"/>
        <end position="351"/>
    </location>
</feature>
<reference evidence="15 16" key="3">
    <citation type="submission" date="2019-11" db="EMBL/GenBank/DDBJ databases">
        <title>Type strains purchased from KCTC, JCM and DSMZ.</title>
        <authorList>
            <person name="Lu H."/>
        </authorList>
    </citation>
    <scope>NUCLEOTIDE SEQUENCE [LARGE SCALE GENOMIC DNA]</scope>
    <source>
        <strain evidence="15 16">KCTC 52429</strain>
    </source>
</reference>
<dbReference type="GO" id="GO:0071973">
    <property type="term" value="P:bacterial-type flagellum-dependent cell motility"/>
    <property type="evidence" value="ECO:0007669"/>
    <property type="project" value="InterPro"/>
</dbReference>
<comment type="function">
    <text evidence="9">The M ring may be actively involved in energy transduction.</text>
</comment>
<dbReference type="PRINTS" id="PR01009">
    <property type="entry name" value="FLGMRINGFLIF"/>
</dbReference>
<dbReference type="OrthoDB" id="8554211at2"/>
<accession>A0A6I3T2X1</accession>
<dbReference type="NCBIfam" id="TIGR00206">
    <property type="entry name" value="fliF"/>
    <property type="match status" value="1"/>
</dbReference>
<dbReference type="InterPro" id="IPR006182">
    <property type="entry name" value="FliF_N_dom"/>
</dbReference>
<reference evidence="14" key="1">
    <citation type="journal article" date="2014" name="Int. J. Syst. Evol. Microbiol.">
        <title>Complete genome of a new Firmicutes species belonging to the dominant human colonic microbiota ('Ruminococcus bicirculans') reveals two chromosomes and a selective capacity to utilize plant glucans.</title>
        <authorList>
            <consortium name="NISC Comparative Sequencing Program"/>
            <person name="Wegmann U."/>
            <person name="Louis P."/>
            <person name="Goesmann A."/>
            <person name="Henrissat B."/>
            <person name="Duncan S.H."/>
            <person name="Flint H.J."/>
        </authorList>
    </citation>
    <scope>NUCLEOTIDE SEQUENCE</scope>
    <source>
        <strain evidence="14">CGMCC 1.15931</strain>
    </source>
</reference>
<dbReference type="PANTHER" id="PTHR30046:SF0">
    <property type="entry name" value="FLAGELLAR M-RING PROTEIN"/>
    <property type="match status" value="1"/>
</dbReference>
<comment type="caution">
    <text evidence="15">The sequence shown here is derived from an EMBL/GenBank/DDBJ whole genome shotgun (WGS) entry which is preliminary data.</text>
</comment>
<keyword evidence="8 9" id="KW-0975">Bacterial flagellum</keyword>
<dbReference type="PANTHER" id="PTHR30046">
    <property type="entry name" value="FLAGELLAR M-RING PROTEIN"/>
    <property type="match status" value="1"/>
</dbReference>
<feature type="compositionally biased region" description="Low complexity" evidence="10">
    <location>
        <begin position="333"/>
        <end position="351"/>
    </location>
</feature>
<organism evidence="15 16">
    <name type="scientific">Pseudoduganella buxea</name>
    <dbReference type="NCBI Taxonomy" id="1949069"/>
    <lineage>
        <taxon>Bacteria</taxon>
        <taxon>Pseudomonadati</taxon>
        <taxon>Pseudomonadota</taxon>
        <taxon>Betaproteobacteria</taxon>
        <taxon>Burkholderiales</taxon>
        <taxon>Oxalobacteraceae</taxon>
        <taxon>Telluria group</taxon>
        <taxon>Pseudoduganella</taxon>
    </lineage>
</organism>
<keyword evidence="17" id="KW-1185">Reference proteome</keyword>
<feature type="transmembrane region" description="Helical" evidence="11">
    <location>
        <begin position="31"/>
        <end position="50"/>
    </location>
</feature>
<evidence type="ECO:0000256" key="10">
    <source>
        <dbReference type="SAM" id="MobiDB-lite"/>
    </source>
</evidence>
<evidence type="ECO:0000256" key="8">
    <source>
        <dbReference type="ARBA" id="ARBA00023143"/>
    </source>
</evidence>
<reference evidence="17" key="2">
    <citation type="journal article" date="2019" name="Int. J. Syst. Evol. Microbiol.">
        <title>The Global Catalogue of Microorganisms (GCM) 10K type strain sequencing project: providing services to taxonomists for standard genome sequencing and annotation.</title>
        <authorList>
            <consortium name="The Broad Institute Genomics Platform"/>
            <consortium name="The Broad Institute Genome Sequencing Center for Infectious Disease"/>
            <person name="Wu L."/>
            <person name="Ma J."/>
        </authorList>
    </citation>
    <scope>NUCLEOTIDE SEQUENCE [LARGE SCALE GENOMIC DNA]</scope>
    <source>
        <strain evidence="17">CGMCC 1.15931</strain>
    </source>
</reference>
<keyword evidence="15" id="KW-0966">Cell projection</keyword>
<name>A0A6I3T2X1_9BURK</name>
<dbReference type="RefSeq" id="WP_155473108.1">
    <property type="nucleotide sequence ID" value="NZ_BMKG01000037.1"/>
</dbReference>
<proteinExistence type="inferred from homology"/>
<dbReference type="Proteomes" id="UP000622638">
    <property type="component" value="Unassembled WGS sequence"/>
</dbReference>
<protein>
    <recommendedName>
        <fullName evidence="9">Flagellar M-ring protein</fullName>
    </recommendedName>
</protein>
<dbReference type="InterPro" id="IPR013556">
    <property type="entry name" value="Flag_M-ring_C"/>
</dbReference>
<dbReference type="Pfam" id="PF08345">
    <property type="entry name" value="YscJ_FliF_C"/>
    <property type="match status" value="1"/>
</dbReference>